<feature type="transmembrane region" description="Helical" evidence="1">
    <location>
        <begin position="12"/>
        <end position="30"/>
    </location>
</feature>
<dbReference type="eggNOG" id="COG3156">
    <property type="taxonomic scope" value="Bacteria"/>
</dbReference>
<keyword evidence="4" id="KW-1185">Reference proteome</keyword>
<dbReference type="OrthoDB" id="2588291at2"/>
<dbReference type="InterPro" id="IPR055729">
    <property type="entry name" value="DUF7305"/>
</dbReference>
<keyword evidence="1" id="KW-0812">Transmembrane</keyword>
<accession>C0GE91</accession>
<dbReference type="Pfam" id="PF23981">
    <property type="entry name" value="DUF7305"/>
    <property type="match status" value="1"/>
</dbReference>
<evidence type="ECO:0000256" key="1">
    <source>
        <dbReference type="SAM" id="Phobius"/>
    </source>
</evidence>
<dbReference type="RefSeq" id="WP_008515100.1">
    <property type="nucleotide sequence ID" value="NZ_ACJM01000003.1"/>
</dbReference>
<dbReference type="STRING" id="555088.DealDRAFT_0800"/>
<gene>
    <name evidence="3" type="ORF">DealDRAFT_0800</name>
</gene>
<comment type="caution">
    <text evidence="3">The sequence shown here is derived from an EMBL/GenBank/DDBJ whole genome shotgun (WGS) entry which is preliminary data.</text>
</comment>
<keyword evidence="1" id="KW-1133">Transmembrane helix</keyword>
<dbReference type="Proteomes" id="UP000006443">
    <property type="component" value="Unassembled WGS sequence"/>
</dbReference>
<reference evidence="3 4" key="1">
    <citation type="submission" date="2009-02" db="EMBL/GenBank/DDBJ databases">
        <title>Sequencing of the draft genome and assembly of Dethiobacter alkaliphilus AHT 1.</title>
        <authorList>
            <consortium name="US DOE Joint Genome Institute (JGI-PGF)"/>
            <person name="Lucas S."/>
            <person name="Copeland A."/>
            <person name="Lapidus A."/>
            <person name="Glavina del Rio T."/>
            <person name="Dalin E."/>
            <person name="Tice H."/>
            <person name="Bruce D."/>
            <person name="Goodwin L."/>
            <person name="Pitluck S."/>
            <person name="Larimer F."/>
            <person name="Land M.L."/>
            <person name="Hauser L."/>
            <person name="Muyzer G."/>
        </authorList>
    </citation>
    <scope>NUCLEOTIDE SEQUENCE [LARGE SCALE GENOMIC DNA]</scope>
    <source>
        <strain evidence="3 4">AHT 1</strain>
    </source>
</reference>
<sequence>MLRQEKGAAMPLVLMLMFVLTLLGTALWHYSMVDATQVARDERKMQAYYIARSGAENVAQHIINENKEDSTFVNKMINAPASDLVKLDYGDFEVDVYGNPNAEVIIESTGWVGNISQTVVVTLVPSGGSDYALKAKNISVSGKAAHVYGDVAYAEIGGDNFFEDIVKEGEISYDPEWLYTSPTPPTLPLRENIVLNSTNDHKVVNENGEYNLIDISGGNLDIIVEGTRRLYAHEIKVTGNGKINVTGNGKLYLYLDNFTGGGTFAVNDEVDIFYYVTPGGVFDMSGTPNLFGAIHAPDADVKIAGNVSVTGSVIANKITGQGSFTVVYQELDDEGESGGLALGSWQWKE</sequence>
<name>C0GE91_DETAL</name>
<evidence type="ECO:0000313" key="4">
    <source>
        <dbReference type="Proteomes" id="UP000006443"/>
    </source>
</evidence>
<evidence type="ECO:0000259" key="2">
    <source>
        <dbReference type="Pfam" id="PF23981"/>
    </source>
</evidence>
<proteinExistence type="predicted"/>
<dbReference type="AlphaFoldDB" id="C0GE91"/>
<protein>
    <recommendedName>
        <fullName evidence="2">DUF7305 domain-containing protein</fullName>
    </recommendedName>
</protein>
<feature type="domain" description="DUF7305" evidence="2">
    <location>
        <begin position="213"/>
        <end position="330"/>
    </location>
</feature>
<evidence type="ECO:0000313" key="3">
    <source>
        <dbReference type="EMBL" id="EEG78385.1"/>
    </source>
</evidence>
<dbReference type="EMBL" id="ACJM01000003">
    <property type="protein sequence ID" value="EEG78385.1"/>
    <property type="molecule type" value="Genomic_DNA"/>
</dbReference>
<organism evidence="3 4">
    <name type="scientific">Dethiobacter alkaliphilus AHT 1</name>
    <dbReference type="NCBI Taxonomy" id="555088"/>
    <lineage>
        <taxon>Bacteria</taxon>
        <taxon>Bacillati</taxon>
        <taxon>Bacillota</taxon>
        <taxon>Dethiobacteria</taxon>
        <taxon>Dethiobacterales</taxon>
        <taxon>Dethiobacteraceae</taxon>
        <taxon>Dethiobacter</taxon>
    </lineage>
</organism>
<keyword evidence="1" id="KW-0472">Membrane</keyword>